<reference evidence="2 3" key="1">
    <citation type="submission" date="2020-08" db="EMBL/GenBank/DDBJ databases">
        <authorList>
            <person name="Liu C."/>
            <person name="Sun Q."/>
        </authorList>
    </citation>
    <scope>NUCLEOTIDE SEQUENCE [LARGE SCALE GENOMIC DNA]</scope>
    <source>
        <strain evidence="2 3">NSJ-18</strain>
    </source>
</reference>
<organism evidence="2 3">
    <name type="scientific">Romboutsia faecis</name>
    <dbReference type="NCBI Taxonomy" id="2764597"/>
    <lineage>
        <taxon>Bacteria</taxon>
        <taxon>Bacillati</taxon>
        <taxon>Bacillota</taxon>
        <taxon>Clostridia</taxon>
        <taxon>Peptostreptococcales</taxon>
        <taxon>Peptostreptococcaceae</taxon>
        <taxon>Romboutsia</taxon>
    </lineage>
</organism>
<evidence type="ECO:0000313" key="3">
    <source>
        <dbReference type="Proteomes" id="UP000609849"/>
    </source>
</evidence>
<dbReference type="EMBL" id="JACRWE010000001">
    <property type="protein sequence ID" value="MBC5995206.1"/>
    <property type="molecule type" value="Genomic_DNA"/>
</dbReference>
<dbReference type="RefSeq" id="WP_153971572.1">
    <property type="nucleotide sequence ID" value="NZ_JACRWE010000001.1"/>
</dbReference>
<evidence type="ECO:0000259" key="1">
    <source>
        <dbReference type="Pfam" id="PF03551"/>
    </source>
</evidence>
<dbReference type="PANTHER" id="PTHR33169:SF13">
    <property type="entry name" value="PADR-FAMILY TRANSCRIPTIONAL REGULATOR"/>
    <property type="match status" value="1"/>
</dbReference>
<dbReference type="InterPro" id="IPR036388">
    <property type="entry name" value="WH-like_DNA-bd_sf"/>
</dbReference>
<dbReference type="Proteomes" id="UP000609849">
    <property type="component" value="Unassembled WGS sequence"/>
</dbReference>
<accession>A0ABR7JJW4</accession>
<dbReference type="PANTHER" id="PTHR33169">
    <property type="entry name" value="PADR-FAMILY TRANSCRIPTIONAL REGULATOR"/>
    <property type="match status" value="1"/>
</dbReference>
<keyword evidence="3" id="KW-1185">Reference proteome</keyword>
<dbReference type="InterPro" id="IPR005149">
    <property type="entry name" value="Tscrpt_reg_PadR_N"/>
</dbReference>
<dbReference type="SUPFAM" id="SSF46785">
    <property type="entry name" value="Winged helix' DNA-binding domain"/>
    <property type="match status" value="1"/>
</dbReference>
<comment type="caution">
    <text evidence="2">The sequence shown here is derived from an EMBL/GenBank/DDBJ whole genome shotgun (WGS) entry which is preliminary data.</text>
</comment>
<dbReference type="Gene3D" id="1.10.10.10">
    <property type="entry name" value="Winged helix-like DNA-binding domain superfamily/Winged helix DNA-binding domain"/>
    <property type="match status" value="1"/>
</dbReference>
<sequence length="117" mass="13415">MINISRNNSLEEQQLTEPGYYILLALLVPMHGYGVTKYIEELTDGEMVIGPATLYTMLKKMQAQDYITLAGEDGRRKIYKLTEKGMSVISKEKERRYKMAMQGIKAFERINGGEKDE</sequence>
<gene>
    <name evidence="2" type="ORF">H8923_00405</name>
</gene>
<dbReference type="InterPro" id="IPR052509">
    <property type="entry name" value="Metal_resp_DNA-bind_regulator"/>
</dbReference>
<protein>
    <submittedName>
        <fullName evidence="2">Helix-turn-helix transcriptional regulator</fullName>
    </submittedName>
</protein>
<evidence type="ECO:0000313" key="2">
    <source>
        <dbReference type="EMBL" id="MBC5995206.1"/>
    </source>
</evidence>
<feature type="domain" description="Transcription regulator PadR N-terminal" evidence="1">
    <location>
        <begin position="28"/>
        <end position="89"/>
    </location>
</feature>
<dbReference type="InterPro" id="IPR036390">
    <property type="entry name" value="WH_DNA-bd_sf"/>
</dbReference>
<dbReference type="Pfam" id="PF03551">
    <property type="entry name" value="PadR"/>
    <property type="match status" value="1"/>
</dbReference>
<name>A0ABR7JJW4_9FIRM</name>
<proteinExistence type="predicted"/>